<dbReference type="CDD" id="cd03230">
    <property type="entry name" value="ABC_DR_subfamily_A"/>
    <property type="match status" value="1"/>
</dbReference>
<keyword evidence="7" id="KW-1185">Reference proteome</keyword>
<dbReference type="SUPFAM" id="SSF52540">
    <property type="entry name" value="P-loop containing nucleoside triphosphate hydrolases"/>
    <property type="match status" value="1"/>
</dbReference>
<dbReference type="PANTHER" id="PTHR43335">
    <property type="entry name" value="ABC TRANSPORTER, ATP-BINDING PROTEIN"/>
    <property type="match status" value="1"/>
</dbReference>
<dbReference type="InterPro" id="IPR027417">
    <property type="entry name" value="P-loop_NTPase"/>
</dbReference>
<gene>
    <name evidence="6" type="ORF">QJ522_05950</name>
</gene>
<organism evidence="6 7">
    <name type="scientific">Anaerobaca lacustris</name>
    <dbReference type="NCBI Taxonomy" id="3044600"/>
    <lineage>
        <taxon>Bacteria</taxon>
        <taxon>Pseudomonadati</taxon>
        <taxon>Planctomycetota</taxon>
        <taxon>Phycisphaerae</taxon>
        <taxon>Sedimentisphaerales</taxon>
        <taxon>Anaerobacaceae</taxon>
        <taxon>Anaerobaca</taxon>
    </lineage>
</organism>
<keyword evidence="3" id="KW-0547">Nucleotide-binding</keyword>
<evidence type="ECO:0000259" key="5">
    <source>
        <dbReference type="PROSITE" id="PS50893"/>
    </source>
</evidence>
<evidence type="ECO:0000256" key="3">
    <source>
        <dbReference type="ARBA" id="ARBA00022741"/>
    </source>
</evidence>
<evidence type="ECO:0000256" key="1">
    <source>
        <dbReference type="ARBA" id="ARBA00005417"/>
    </source>
</evidence>
<comment type="similarity">
    <text evidence="1">Belongs to the ABC transporter superfamily.</text>
</comment>
<evidence type="ECO:0000313" key="6">
    <source>
        <dbReference type="EMBL" id="MDI6448579.1"/>
    </source>
</evidence>
<evidence type="ECO:0000313" key="7">
    <source>
        <dbReference type="Proteomes" id="UP001431776"/>
    </source>
</evidence>
<dbReference type="RefSeq" id="WP_349243990.1">
    <property type="nucleotide sequence ID" value="NZ_JASCXX010000005.1"/>
</dbReference>
<dbReference type="EMBL" id="JASCXX010000005">
    <property type="protein sequence ID" value="MDI6448579.1"/>
    <property type="molecule type" value="Genomic_DNA"/>
</dbReference>
<dbReference type="GO" id="GO:0016887">
    <property type="term" value="F:ATP hydrolysis activity"/>
    <property type="evidence" value="ECO:0007669"/>
    <property type="project" value="InterPro"/>
</dbReference>
<protein>
    <submittedName>
        <fullName evidence="6">ABC transporter ATP-binding protein</fullName>
    </submittedName>
</protein>
<dbReference type="PANTHER" id="PTHR43335:SF4">
    <property type="entry name" value="ABC TRANSPORTER, ATP-BINDING PROTEIN"/>
    <property type="match status" value="1"/>
</dbReference>
<sequence length="307" mass="34580">MAEIVLETEGLTKYYGAKPALDHLDLRVPRGCICGFLGRNGAGKTTAIKLMLGLLTPTAGSATLLGCDSTSLTPAIRQRIGYVTEGHRLFRWMTIGRLEEFQRAFFPKQWDGRLFAEMIEYFELSKKQKIKHLSNGQRAQVSLALALAPNPELLVMDDPTLGLDAAIRRQFLEGMIELIMRQGRTVLFSSHILADVERVADRIVVIDKGVLRADCPLEQFRASVRKVVVHFENSVPAEVELAGLLHFRRSERQLELTLVGVGDAEVADWAARAGAERFDFVEMNLEDQFIEFTASPHRRRLFQWEKA</sequence>
<feature type="domain" description="ABC transporter" evidence="5">
    <location>
        <begin position="6"/>
        <end position="233"/>
    </location>
</feature>
<evidence type="ECO:0000256" key="4">
    <source>
        <dbReference type="ARBA" id="ARBA00022840"/>
    </source>
</evidence>
<dbReference type="AlphaFoldDB" id="A0AAW6TXY1"/>
<reference evidence="6" key="1">
    <citation type="submission" date="2023-05" db="EMBL/GenBank/DDBJ databases">
        <title>Anaerotaeda fermentans gen. nov., sp. nov., a novel anaerobic planctomycete of the new family within the order Sedimentisphaerales isolated from Taman Peninsula, Russia.</title>
        <authorList>
            <person name="Khomyakova M.A."/>
            <person name="Merkel A.Y."/>
            <person name="Slobodkin A.I."/>
        </authorList>
    </citation>
    <scope>NUCLEOTIDE SEQUENCE</scope>
    <source>
        <strain evidence="6">M17dextr</strain>
    </source>
</reference>
<name>A0AAW6TXY1_9BACT</name>
<dbReference type="Proteomes" id="UP001431776">
    <property type="component" value="Unassembled WGS sequence"/>
</dbReference>
<keyword evidence="2" id="KW-0813">Transport</keyword>
<dbReference type="Gene3D" id="3.40.50.300">
    <property type="entry name" value="P-loop containing nucleotide triphosphate hydrolases"/>
    <property type="match status" value="1"/>
</dbReference>
<dbReference type="GO" id="GO:0005524">
    <property type="term" value="F:ATP binding"/>
    <property type="evidence" value="ECO:0007669"/>
    <property type="project" value="UniProtKB-KW"/>
</dbReference>
<keyword evidence="4 6" id="KW-0067">ATP-binding</keyword>
<evidence type="ECO:0000256" key="2">
    <source>
        <dbReference type="ARBA" id="ARBA00022448"/>
    </source>
</evidence>
<comment type="caution">
    <text evidence="6">The sequence shown here is derived from an EMBL/GenBank/DDBJ whole genome shotgun (WGS) entry which is preliminary data.</text>
</comment>
<accession>A0AAW6TXY1</accession>
<dbReference type="PROSITE" id="PS50893">
    <property type="entry name" value="ABC_TRANSPORTER_2"/>
    <property type="match status" value="1"/>
</dbReference>
<proteinExistence type="inferred from homology"/>
<dbReference type="InterPro" id="IPR003593">
    <property type="entry name" value="AAA+_ATPase"/>
</dbReference>
<dbReference type="InterPro" id="IPR003439">
    <property type="entry name" value="ABC_transporter-like_ATP-bd"/>
</dbReference>
<dbReference type="SMART" id="SM00382">
    <property type="entry name" value="AAA"/>
    <property type="match status" value="1"/>
</dbReference>
<dbReference type="Pfam" id="PF00005">
    <property type="entry name" value="ABC_tran"/>
    <property type="match status" value="1"/>
</dbReference>